<gene>
    <name evidence="1" type="ORF">NA57DRAFT_51993</name>
</gene>
<reference evidence="1" key="1">
    <citation type="journal article" date="2020" name="Stud. Mycol.">
        <title>101 Dothideomycetes genomes: a test case for predicting lifestyles and emergence of pathogens.</title>
        <authorList>
            <person name="Haridas S."/>
            <person name="Albert R."/>
            <person name="Binder M."/>
            <person name="Bloem J."/>
            <person name="Labutti K."/>
            <person name="Salamov A."/>
            <person name="Andreopoulos B."/>
            <person name="Baker S."/>
            <person name="Barry K."/>
            <person name="Bills G."/>
            <person name="Bluhm B."/>
            <person name="Cannon C."/>
            <person name="Castanera R."/>
            <person name="Culley D."/>
            <person name="Daum C."/>
            <person name="Ezra D."/>
            <person name="Gonzalez J."/>
            <person name="Henrissat B."/>
            <person name="Kuo A."/>
            <person name="Liang C."/>
            <person name="Lipzen A."/>
            <person name="Lutzoni F."/>
            <person name="Magnuson J."/>
            <person name="Mondo S."/>
            <person name="Nolan M."/>
            <person name="Ohm R."/>
            <person name="Pangilinan J."/>
            <person name="Park H.-J."/>
            <person name="Ramirez L."/>
            <person name="Alfaro M."/>
            <person name="Sun H."/>
            <person name="Tritt A."/>
            <person name="Yoshinaga Y."/>
            <person name="Zwiers L.-H."/>
            <person name="Turgeon B."/>
            <person name="Goodwin S."/>
            <person name="Spatafora J."/>
            <person name="Crous P."/>
            <person name="Grigoriev I."/>
        </authorList>
    </citation>
    <scope>NUCLEOTIDE SEQUENCE</scope>
    <source>
        <strain evidence="1">CBS 133067</strain>
    </source>
</reference>
<evidence type="ECO:0000313" key="2">
    <source>
        <dbReference type="Proteomes" id="UP000799772"/>
    </source>
</evidence>
<sequence length="387" mass="43491">MATFASPEDSQPEDIPQSLQSQLNSFPNRSFPLTAGAYLEARQLLLKGRKDAAKDFKDAMSLKVFIDELEAKVRADASETNYVTLLNAEYTLFHMTATTLLPLNPFLSHWVDNIARWEKEAASSESGGKISAIQKARLYMSKKLLMEVYPPRDLKTLSPRQLLAHIPESPHFSPKDWIKTFPKSSPVFDNPDSLALFKFSISGAYPDLEVMLSRDNKGDTDGAIGANDDPPDLKSPERLTLDELFAAFKAEPEHTATAIAHMPIDDIKCLDLVNKLIELTEENQLLYNFGVDATGMVMNYIQHGLRQIEAMAPEQLGALGGNSARAEEQARAVKLLHLFIRNLLQKDFLTVDMINFELLELGMRYVWVKEIREDPLFSDRGNTLWSS</sequence>
<dbReference type="Proteomes" id="UP000799772">
    <property type="component" value="Unassembled WGS sequence"/>
</dbReference>
<evidence type="ECO:0000313" key="1">
    <source>
        <dbReference type="EMBL" id="KAF2102412.1"/>
    </source>
</evidence>
<dbReference type="AlphaFoldDB" id="A0A9P4IMC5"/>
<dbReference type="OrthoDB" id="10265389at2759"/>
<keyword evidence="2" id="KW-1185">Reference proteome</keyword>
<organism evidence="1 2">
    <name type="scientific">Rhizodiscina lignyota</name>
    <dbReference type="NCBI Taxonomy" id="1504668"/>
    <lineage>
        <taxon>Eukaryota</taxon>
        <taxon>Fungi</taxon>
        <taxon>Dikarya</taxon>
        <taxon>Ascomycota</taxon>
        <taxon>Pezizomycotina</taxon>
        <taxon>Dothideomycetes</taxon>
        <taxon>Pleosporomycetidae</taxon>
        <taxon>Aulographales</taxon>
        <taxon>Rhizodiscinaceae</taxon>
        <taxon>Rhizodiscina</taxon>
    </lineage>
</organism>
<comment type="caution">
    <text evidence="1">The sequence shown here is derived from an EMBL/GenBank/DDBJ whole genome shotgun (WGS) entry which is preliminary data.</text>
</comment>
<accession>A0A9P4IMC5</accession>
<dbReference type="EMBL" id="ML978122">
    <property type="protein sequence ID" value="KAF2102412.1"/>
    <property type="molecule type" value="Genomic_DNA"/>
</dbReference>
<proteinExistence type="predicted"/>
<name>A0A9P4IMC5_9PEZI</name>
<evidence type="ECO:0008006" key="3">
    <source>
        <dbReference type="Google" id="ProtNLM"/>
    </source>
</evidence>
<protein>
    <recommendedName>
        <fullName evidence="3">CCR4-NOT transcription complex subunit 11</fullName>
    </recommendedName>
</protein>